<evidence type="ECO:0000313" key="2">
    <source>
        <dbReference type="Proteomes" id="UP001652583"/>
    </source>
</evidence>
<dbReference type="RefSeq" id="XP_053059675.1">
    <property type="nucleotide sequence ID" value="XM_053203700.1"/>
</dbReference>
<reference evidence="2" key="1">
    <citation type="submission" date="2025-05" db="UniProtKB">
        <authorList>
            <consortium name="RefSeq"/>
        </authorList>
    </citation>
    <scope>NUCLEOTIDE SEQUENCE [LARGE SCALE GENOMIC DNA]</scope>
</reference>
<dbReference type="Proteomes" id="UP001652583">
    <property type="component" value="Chromosome C1"/>
</dbReference>
<feature type="region of interest" description="Disordered" evidence="1">
    <location>
        <begin position="286"/>
        <end position="316"/>
    </location>
</feature>
<gene>
    <name evidence="3" type="primary">LOC113595086</name>
</gene>
<keyword evidence="2" id="KW-1185">Reference proteome</keyword>
<evidence type="ECO:0000313" key="3">
    <source>
        <dbReference type="RefSeq" id="XP_053059675.1"/>
    </source>
</evidence>
<protein>
    <submittedName>
        <fullName evidence="3">Uncharacterized protein LOC113595086</fullName>
    </submittedName>
</protein>
<organism evidence="2 3">
    <name type="scientific">Acinonyx jubatus</name>
    <name type="common">Cheetah</name>
    <dbReference type="NCBI Taxonomy" id="32536"/>
    <lineage>
        <taxon>Eukaryota</taxon>
        <taxon>Metazoa</taxon>
        <taxon>Chordata</taxon>
        <taxon>Craniata</taxon>
        <taxon>Vertebrata</taxon>
        <taxon>Euteleostomi</taxon>
        <taxon>Mammalia</taxon>
        <taxon>Eutheria</taxon>
        <taxon>Laurasiatheria</taxon>
        <taxon>Carnivora</taxon>
        <taxon>Feliformia</taxon>
        <taxon>Felidae</taxon>
        <taxon>Felinae</taxon>
        <taxon>Acinonyx</taxon>
    </lineage>
</organism>
<feature type="compositionally biased region" description="Low complexity" evidence="1">
    <location>
        <begin position="131"/>
        <end position="144"/>
    </location>
</feature>
<dbReference type="GeneID" id="113595086"/>
<sequence length="374" mass="39751">MKCLRHVLRGLVPPDTRANPEPLLPEIAFDSRGATPGLQSPCLSIRTRVFFFLSSYPPPVTFSPNRIVKCKSSFAAGNPGSPPSDSGSLSGVRCPGAANPGDRVGSPHTPPPSRAPWARPFHQVRPRSPRVRPTPVSGRGTGALRARRVAGLAAGSSARPGLEPAARRASSLLFGPLSGVQCAPLLLGRPLPALPVAMSRRPGARTRARSSPGPSPRRGLLKSNVEAPPGKEVRLPLRAALVRSGIGRKWLEHPSRAFAVSPRFAEGKQLPPKSYRPLPHERPAQVRAYEKSPEPSTHLGEAIKRTPGPAGRVERHSARLRGSLAARAPPAQPAHQPSFSQHLAASHLAPMTGASRAKAFQLNMPIPPPPSIKL</sequence>
<feature type="region of interest" description="Disordered" evidence="1">
    <location>
        <begin position="76"/>
        <end position="144"/>
    </location>
</feature>
<feature type="compositionally biased region" description="Low complexity" evidence="1">
    <location>
        <begin position="209"/>
        <end position="218"/>
    </location>
</feature>
<proteinExistence type="predicted"/>
<accession>A0ABM3NJS3</accession>
<feature type="region of interest" description="Disordered" evidence="1">
    <location>
        <begin position="199"/>
        <end position="227"/>
    </location>
</feature>
<evidence type="ECO:0000256" key="1">
    <source>
        <dbReference type="SAM" id="MobiDB-lite"/>
    </source>
</evidence>
<reference evidence="3" key="2">
    <citation type="submission" date="2025-08" db="UniProtKB">
        <authorList>
            <consortium name="RefSeq"/>
        </authorList>
    </citation>
    <scope>IDENTIFICATION</scope>
    <source>
        <tissue evidence="3">Blood</tissue>
    </source>
</reference>
<name>A0ABM3NJS3_ACIJB</name>